<dbReference type="GO" id="GO:0006508">
    <property type="term" value="P:proteolysis"/>
    <property type="evidence" value="ECO:0007669"/>
    <property type="project" value="UniProtKB-KW"/>
</dbReference>
<keyword evidence="2" id="KW-0645">Protease</keyword>
<dbReference type="SUPFAM" id="SSF52096">
    <property type="entry name" value="ClpP/crotonase"/>
    <property type="match status" value="1"/>
</dbReference>
<comment type="similarity">
    <text evidence="1">Belongs to the peptidase S49 family.</text>
</comment>
<evidence type="ECO:0000259" key="5">
    <source>
        <dbReference type="Pfam" id="PF01343"/>
    </source>
</evidence>
<dbReference type="InterPro" id="IPR002142">
    <property type="entry name" value="Peptidase_S49"/>
</dbReference>
<dbReference type="Gene3D" id="6.20.330.10">
    <property type="match status" value="1"/>
</dbReference>
<evidence type="ECO:0000256" key="4">
    <source>
        <dbReference type="ARBA" id="ARBA00022825"/>
    </source>
</evidence>
<dbReference type="NCBIfam" id="TIGR00706">
    <property type="entry name" value="SppA_dom"/>
    <property type="match status" value="1"/>
</dbReference>
<dbReference type="AlphaFoldDB" id="A0AAU0UKP8"/>
<organism evidence="6 7">
    <name type="scientific">Metallumcola ferriviriculae</name>
    <dbReference type="NCBI Taxonomy" id="3039180"/>
    <lineage>
        <taxon>Bacteria</taxon>
        <taxon>Bacillati</taxon>
        <taxon>Bacillota</taxon>
        <taxon>Clostridia</taxon>
        <taxon>Neomoorellales</taxon>
        <taxon>Desulfitibacteraceae</taxon>
        <taxon>Metallumcola</taxon>
    </lineage>
</organism>
<evidence type="ECO:0000313" key="7">
    <source>
        <dbReference type="Proteomes" id="UP001329915"/>
    </source>
</evidence>
<evidence type="ECO:0000256" key="2">
    <source>
        <dbReference type="ARBA" id="ARBA00022670"/>
    </source>
</evidence>
<protein>
    <submittedName>
        <fullName evidence="6">Signal peptide peptidase SppA</fullName>
    </submittedName>
</protein>
<feature type="domain" description="Peptidase S49" evidence="5">
    <location>
        <begin position="103"/>
        <end position="252"/>
    </location>
</feature>
<dbReference type="EMBL" id="CP121694">
    <property type="protein sequence ID" value="WRO20797.1"/>
    <property type="molecule type" value="Genomic_DNA"/>
</dbReference>
<accession>A0AAU0UKP8</accession>
<dbReference type="GO" id="GO:0004176">
    <property type="term" value="F:ATP-dependent peptidase activity"/>
    <property type="evidence" value="ECO:0007669"/>
    <property type="project" value="InterPro"/>
</dbReference>
<reference evidence="6 7" key="1">
    <citation type="submission" date="2023-04" db="EMBL/GenBank/DDBJ databases">
        <authorList>
            <person name="Hsu D."/>
        </authorList>
    </citation>
    <scope>NUCLEOTIDE SEQUENCE [LARGE SCALE GENOMIC DNA]</scope>
    <source>
        <strain evidence="6 7">MK1</strain>
    </source>
</reference>
<keyword evidence="7" id="KW-1185">Reference proteome</keyword>
<dbReference type="PANTHER" id="PTHR42987:SF4">
    <property type="entry name" value="PROTEASE SOHB-RELATED"/>
    <property type="match status" value="1"/>
</dbReference>
<gene>
    <name evidence="6" type="primary">sppA</name>
    <name evidence="6" type="ORF">MFMK1_000587</name>
</gene>
<evidence type="ECO:0000313" key="6">
    <source>
        <dbReference type="EMBL" id="WRO20797.1"/>
    </source>
</evidence>
<dbReference type="GO" id="GO:0004252">
    <property type="term" value="F:serine-type endopeptidase activity"/>
    <property type="evidence" value="ECO:0007669"/>
    <property type="project" value="InterPro"/>
</dbReference>
<dbReference type="InterPro" id="IPR029045">
    <property type="entry name" value="ClpP/crotonase-like_dom_sf"/>
</dbReference>
<keyword evidence="4" id="KW-0720">Serine protease</keyword>
<evidence type="ECO:0000256" key="3">
    <source>
        <dbReference type="ARBA" id="ARBA00022801"/>
    </source>
</evidence>
<dbReference type="CDD" id="cd07023">
    <property type="entry name" value="S49_Sppa_N_C"/>
    <property type="match status" value="1"/>
</dbReference>
<name>A0AAU0UKP8_9FIRM</name>
<dbReference type="PRINTS" id="PR00127">
    <property type="entry name" value="CLPPROTEASEP"/>
</dbReference>
<sequence>MRRLMVVGGIMLISVAVLLMAVIFPGSPGRAGQEIAVIHVDGLITGGYSGSGVFGSAVGSQSVMSQLRQAARDDSIRAVVIRVNSPGGSAAASQEISREIEKLQKTGKLVVTSMGDAAASGGYWIASGTDYIFANEATMTGSIGVIMEFTQLKELYQKLGVDINVIKSGPHKDMGSPARDLTEQEREILQSMVDDIYEQFIQVVADGRQMSSERVKELADGRILTGRQAKELGLVDDMGNYYDAIDFAADKLGITGSPQVRTFGKPSALDIFLSGSSRMLHGLYLTDYRLLNPDFLSGNQWGDNYGAQ</sequence>
<dbReference type="InterPro" id="IPR047272">
    <property type="entry name" value="S49_SppA_C"/>
</dbReference>
<dbReference type="PANTHER" id="PTHR42987">
    <property type="entry name" value="PEPTIDASE S49"/>
    <property type="match status" value="1"/>
</dbReference>
<dbReference type="KEGG" id="dbc:MFMK1_000587"/>
<dbReference type="Proteomes" id="UP001329915">
    <property type="component" value="Chromosome"/>
</dbReference>
<dbReference type="Gene3D" id="3.90.226.10">
    <property type="entry name" value="2-enoyl-CoA Hydratase, Chain A, domain 1"/>
    <property type="match status" value="1"/>
</dbReference>
<dbReference type="InterPro" id="IPR001907">
    <property type="entry name" value="ClpP"/>
</dbReference>
<evidence type="ECO:0000256" key="1">
    <source>
        <dbReference type="ARBA" id="ARBA00008683"/>
    </source>
</evidence>
<dbReference type="InterPro" id="IPR004635">
    <property type="entry name" value="Pept_S49_SppA"/>
</dbReference>
<proteinExistence type="inferred from homology"/>
<dbReference type="RefSeq" id="WP_366923675.1">
    <property type="nucleotide sequence ID" value="NZ_CP121694.1"/>
</dbReference>
<keyword evidence="3" id="KW-0378">Hydrolase</keyword>
<dbReference type="Pfam" id="PF01343">
    <property type="entry name" value="Peptidase_S49"/>
    <property type="match status" value="1"/>
</dbReference>